<reference evidence="1 2" key="1">
    <citation type="submission" date="2023-01" db="EMBL/GenBank/DDBJ databases">
        <title>Analysis of 21 Apiospora genomes using comparative genomics revels a genus with tremendous synthesis potential of carbohydrate active enzymes and secondary metabolites.</title>
        <authorList>
            <person name="Sorensen T."/>
        </authorList>
    </citation>
    <scope>NUCLEOTIDE SEQUENCE [LARGE SCALE GENOMIC DNA]</scope>
    <source>
        <strain evidence="1 2">CBS 135458</strain>
    </source>
</reference>
<dbReference type="GeneID" id="92098341"/>
<sequence>MMRYLIKGKDNIYYSPDQWLIRLSKVEPETILARNVTLAKAGLTSCYYRDVRLGGPVGQPAGYCGLPPELAKLWNKLEGMSEV</sequence>
<proteinExistence type="predicted"/>
<dbReference type="EMBL" id="JAQQWL010000015">
    <property type="protein sequence ID" value="KAK8040862.1"/>
    <property type="molecule type" value="Genomic_DNA"/>
</dbReference>
<gene>
    <name evidence="1" type="ORF">PG994_013869</name>
</gene>
<evidence type="ECO:0000313" key="1">
    <source>
        <dbReference type="EMBL" id="KAK8040862.1"/>
    </source>
</evidence>
<evidence type="ECO:0000313" key="2">
    <source>
        <dbReference type="Proteomes" id="UP001480595"/>
    </source>
</evidence>
<comment type="caution">
    <text evidence="1">The sequence shown here is derived from an EMBL/GenBank/DDBJ whole genome shotgun (WGS) entry which is preliminary data.</text>
</comment>
<keyword evidence="2" id="KW-1185">Reference proteome</keyword>
<accession>A0ABR1T2P9</accession>
<organism evidence="1 2">
    <name type="scientific">Apiospora phragmitis</name>
    <dbReference type="NCBI Taxonomy" id="2905665"/>
    <lineage>
        <taxon>Eukaryota</taxon>
        <taxon>Fungi</taxon>
        <taxon>Dikarya</taxon>
        <taxon>Ascomycota</taxon>
        <taxon>Pezizomycotina</taxon>
        <taxon>Sordariomycetes</taxon>
        <taxon>Xylariomycetidae</taxon>
        <taxon>Amphisphaeriales</taxon>
        <taxon>Apiosporaceae</taxon>
        <taxon>Apiospora</taxon>
    </lineage>
</organism>
<dbReference type="Proteomes" id="UP001480595">
    <property type="component" value="Unassembled WGS sequence"/>
</dbReference>
<dbReference type="RefSeq" id="XP_066708407.1">
    <property type="nucleotide sequence ID" value="XM_066865278.1"/>
</dbReference>
<name>A0ABR1T2P9_9PEZI</name>
<protein>
    <submittedName>
        <fullName evidence="1">Uncharacterized protein</fullName>
    </submittedName>
</protein>